<sequence length="126" mass="15304">MDMIIRGYNFFCDMTPDMQYLRNHDAVDSFIERNMIFVLPDRLRRFRKNLYHVRRNAGPSHEYSPLFRVRSQLRSDPIPAGYDGPFDVFPFYANATMTRTRHKDYYVLFIFRDKMSWTRFRQIAGE</sequence>
<name>A0A2S3VZK8_9PROT</name>
<dbReference type="Proteomes" id="UP000237344">
    <property type="component" value="Unassembled WGS sequence"/>
</dbReference>
<evidence type="ECO:0000313" key="2">
    <source>
        <dbReference type="Proteomes" id="UP000237344"/>
    </source>
</evidence>
<dbReference type="AlphaFoldDB" id="A0A2S3VZK8"/>
<comment type="caution">
    <text evidence="1">The sequence shown here is derived from an EMBL/GenBank/DDBJ whole genome shotgun (WGS) entry which is preliminary data.</text>
</comment>
<keyword evidence="2" id="KW-1185">Reference proteome</keyword>
<evidence type="ECO:0000313" key="1">
    <source>
        <dbReference type="EMBL" id="POF62050.1"/>
    </source>
</evidence>
<reference evidence="1 2" key="1">
    <citation type="submission" date="2018-01" db="EMBL/GenBank/DDBJ databases">
        <title>Draft Genome Sequence of Komagataeibacter maltaceti LMG 1529, a Vinegar Producing Acetic Acid Bacterium Isolated from Malt Vinegar Brewery Acetifiers.</title>
        <authorList>
            <person name="Zhang Q."/>
            <person name="Hollensteiner J."/>
            <person name="Poehlein A."/>
            <person name="Daniel R."/>
        </authorList>
    </citation>
    <scope>NUCLEOTIDE SEQUENCE [LARGE SCALE GENOMIC DNA]</scope>
    <source>
        <strain evidence="1 2">LMG 1529</strain>
    </source>
</reference>
<accession>A0A2S3VZK8</accession>
<protein>
    <submittedName>
        <fullName evidence="1">Uncharacterized protein</fullName>
    </submittedName>
</protein>
<proteinExistence type="predicted"/>
<gene>
    <name evidence="1" type="ORF">KMAL_23310</name>
</gene>
<organism evidence="1 2">
    <name type="scientific">Novacetimonas maltaceti</name>
    <dbReference type="NCBI Taxonomy" id="1203393"/>
    <lineage>
        <taxon>Bacteria</taxon>
        <taxon>Pseudomonadati</taxon>
        <taxon>Pseudomonadota</taxon>
        <taxon>Alphaproteobacteria</taxon>
        <taxon>Acetobacterales</taxon>
        <taxon>Acetobacteraceae</taxon>
        <taxon>Novacetimonas</taxon>
    </lineage>
</organism>
<dbReference type="EMBL" id="POTC01000035">
    <property type="protein sequence ID" value="POF62050.1"/>
    <property type="molecule type" value="Genomic_DNA"/>
</dbReference>